<organism evidence="2 3">
    <name type="scientific">Victivallis lenta</name>
    <dbReference type="NCBI Taxonomy" id="2606640"/>
    <lineage>
        <taxon>Bacteria</taxon>
        <taxon>Pseudomonadati</taxon>
        <taxon>Lentisphaerota</taxon>
        <taxon>Lentisphaeria</taxon>
        <taxon>Victivallales</taxon>
        <taxon>Victivallaceae</taxon>
        <taxon>Victivallis</taxon>
    </lineage>
</organism>
<dbReference type="EMBL" id="VUNS01000002">
    <property type="protein sequence ID" value="MST95924.1"/>
    <property type="molecule type" value="Genomic_DNA"/>
</dbReference>
<feature type="region of interest" description="Disordered" evidence="1">
    <location>
        <begin position="127"/>
        <end position="150"/>
    </location>
</feature>
<keyword evidence="3" id="KW-1185">Reference proteome</keyword>
<evidence type="ECO:0000313" key="3">
    <source>
        <dbReference type="Proteomes" id="UP000435649"/>
    </source>
</evidence>
<evidence type="ECO:0000256" key="1">
    <source>
        <dbReference type="SAM" id="MobiDB-lite"/>
    </source>
</evidence>
<dbReference type="Proteomes" id="UP000435649">
    <property type="component" value="Unassembled WGS sequence"/>
</dbReference>
<sequence length="150" mass="16088">MKHVFAWVSGGCAALLMLAGCTSVESTQKFNGLGLSDRADKAVCHTSVEIPCYTFWGLPIIGGSAAGSGKVAIFQNNADVESVMHLLTQEIRSKNGARVINAQTFAYEQPALLGLFTKRTMQASGTGVRTRSEAVSRAGQQFDQEPQPMY</sequence>
<protein>
    <submittedName>
        <fullName evidence="2">Uncharacterized protein</fullName>
    </submittedName>
</protein>
<comment type="caution">
    <text evidence="2">The sequence shown here is derived from an EMBL/GenBank/DDBJ whole genome shotgun (WGS) entry which is preliminary data.</text>
</comment>
<evidence type="ECO:0000313" key="2">
    <source>
        <dbReference type="EMBL" id="MST95924.1"/>
    </source>
</evidence>
<dbReference type="PROSITE" id="PS51257">
    <property type="entry name" value="PROKAR_LIPOPROTEIN"/>
    <property type="match status" value="1"/>
</dbReference>
<proteinExistence type="predicted"/>
<accession>A0A844FYW7</accession>
<dbReference type="RefSeq" id="WP_106054955.1">
    <property type="nucleotide sequence ID" value="NZ_CALXOB010000031.1"/>
</dbReference>
<name>A0A844FYW7_9BACT</name>
<dbReference type="AlphaFoldDB" id="A0A844FYW7"/>
<reference evidence="2 3" key="1">
    <citation type="submission" date="2019-08" db="EMBL/GenBank/DDBJ databases">
        <title>In-depth cultivation of the pig gut microbiome towards novel bacterial diversity and tailored functional studies.</title>
        <authorList>
            <person name="Wylensek D."/>
            <person name="Hitch T.C.A."/>
            <person name="Clavel T."/>
        </authorList>
    </citation>
    <scope>NUCLEOTIDE SEQUENCE [LARGE SCALE GENOMIC DNA]</scope>
    <source>
        <strain evidence="2 3">BBE-744-WT-12</strain>
    </source>
</reference>
<gene>
    <name evidence="2" type="ORF">FYJ85_02555</name>
</gene>